<proteinExistence type="predicted"/>
<protein>
    <submittedName>
        <fullName evidence="3">Uncharacterized protein</fullName>
    </submittedName>
</protein>
<keyword evidence="2" id="KW-0812">Transmembrane</keyword>
<name>A0A656HGG7_THINJ</name>
<feature type="compositionally biased region" description="Low complexity" evidence="1">
    <location>
        <begin position="124"/>
        <end position="142"/>
    </location>
</feature>
<feature type="transmembrane region" description="Helical" evidence="2">
    <location>
        <begin position="33"/>
        <end position="52"/>
    </location>
</feature>
<sequence length="237" mass="24651">MEYVLLGTFILGLLLFVIAWLFVVVSGFQRHPVTGLVALVPGLNVLALPSLWHKVSGWVITGFIGVLLALVAWFAGASTHVYARAQVLGVDAPAPTVASATGETAVPPAEAVTHTIEIPAQARTPAAPEAATAPPAVASAPSTPEPQPALPAVTKDLPATALYHVGFQDIAVGQLADHAGQYVRITQHDGRRREGKVLSATADAIELEERVGSGSVTLVLKLADIRSAAVMARKGEN</sequence>
<organism evidence="3 4">
    <name type="scientific">Thiothrix nivea (strain ATCC 35100 / DSM 5205 / JP2)</name>
    <dbReference type="NCBI Taxonomy" id="870187"/>
    <lineage>
        <taxon>Bacteria</taxon>
        <taxon>Pseudomonadati</taxon>
        <taxon>Pseudomonadota</taxon>
        <taxon>Gammaproteobacteria</taxon>
        <taxon>Thiotrichales</taxon>
        <taxon>Thiotrichaceae</taxon>
        <taxon>Thiothrix</taxon>
    </lineage>
</organism>
<dbReference type="AlphaFoldDB" id="A0A656HGG7"/>
<dbReference type="OrthoDB" id="5624580at2"/>
<feature type="transmembrane region" description="Helical" evidence="2">
    <location>
        <begin position="6"/>
        <end position="26"/>
    </location>
</feature>
<keyword evidence="2" id="KW-1133">Transmembrane helix</keyword>
<evidence type="ECO:0000256" key="2">
    <source>
        <dbReference type="SAM" id="Phobius"/>
    </source>
</evidence>
<feature type="transmembrane region" description="Helical" evidence="2">
    <location>
        <begin position="58"/>
        <end position="76"/>
    </location>
</feature>
<dbReference type="EMBL" id="JH651384">
    <property type="protein sequence ID" value="EIJ34480.1"/>
    <property type="molecule type" value="Genomic_DNA"/>
</dbReference>
<reference evidence="4" key="1">
    <citation type="journal article" date="2011" name="Stand. Genomic Sci.">
        <title>Genome sequence of the filamentous, gliding Thiothrix nivea neotype strain (JP2(T)).</title>
        <authorList>
            <person name="Lapidus A."/>
            <person name="Nolan M."/>
            <person name="Lucas S."/>
            <person name="Glavina Del Rio T."/>
            <person name="Tice H."/>
            <person name="Cheng J.F."/>
            <person name="Tapia R."/>
            <person name="Han C."/>
            <person name="Goodwin L."/>
            <person name="Pitluck S."/>
            <person name="Liolios K."/>
            <person name="Pagani I."/>
            <person name="Ivanova N."/>
            <person name="Huntemann M."/>
            <person name="Mavromatis K."/>
            <person name="Mikhailova N."/>
            <person name="Pati A."/>
            <person name="Chen A."/>
            <person name="Palaniappan K."/>
            <person name="Land M."/>
            <person name="Brambilla E.M."/>
            <person name="Rohde M."/>
            <person name="Abt B."/>
            <person name="Verbarg S."/>
            <person name="Goker M."/>
            <person name="Bristow J."/>
            <person name="Eisen J.A."/>
            <person name="Markowitz V."/>
            <person name="Hugenholtz P."/>
            <person name="Kyrpides N.C."/>
            <person name="Klenk H.P."/>
            <person name="Woyke T."/>
        </authorList>
    </citation>
    <scope>NUCLEOTIDE SEQUENCE [LARGE SCALE GENOMIC DNA]</scope>
    <source>
        <strain evidence="4">ATCC 35100 / DSM 5205 / JP2</strain>
    </source>
</reference>
<evidence type="ECO:0000313" key="3">
    <source>
        <dbReference type="EMBL" id="EIJ34480.1"/>
    </source>
</evidence>
<keyword evidence="4" id="KW-1185">Reference proteome</keyword>
<evidence type="ECO:0000313" key="4">
    <source>
        <dbReference type="Proteomes" id="UP000005317"/>
    </source>
</evidence>
<dbReference type="Proteomes" id="UP000005317">
    <property type="component" value="Unassembled WGS sequence"/>
</dbReference>
<evidence type="ECO:0000256" key="1">
    <source>
        <dbReference type="SAM" id="MobiDB-lite"/>
    </source>
</evidence>
<dbReference type="RefSeq" id="WP_002708408.1">
    <property type="nucleotide sequence ID" value="NZ_JH651384.1"/>
</dbReference>
<feature type="region of interest" description="Disordered" evidence="1">
    <location>
        <begin position="124"/>
        <end position="147"/>
    </location>
</feature>
<accession>A0A656HGG7</accession>
<keyword evidence="2" id="KW-0472">Membrane</keyword>
<gene>
    <name evidence="3" type="ORF">Thini_1904</name>
</gene>